<evidence type="ECO:0000256" key="3">
    <source>
        <dbReference type="ARBA" id="ARBA00023163"/>
    </source>
</evidence>
<evidence type="ECO:0000313" key="5">
    <source>
        <dbReference type="EMBL" id="ALS20942.1"/>
    </source>
</evidence>
<dbReference type="SUPFAM" id="SSF46785">
    <property type="entry name" value="Winged helix' DNA-binding domain"/>
    <property type="match status" value="1"/>
</dbReference>
<dbReference type="STRING" id="162209.IJ22_05550"/>
<evidence type="ECO:0000259" key="4">
    <source>
        <dbReference type="PROSITE" id="PS51000"/>
    </source>
</evidence>
<evidence type="ECO:0000256" key="1">
    <source>
        <dbReference type="ARBA" id="ARBA00023015"/>
    </source>
</evidence>
<dbReference type="KEGG" id="pnp:IJ22_05550"/>
<name>A0A0U2W341_9BACL</name>
<sequence length="211" mass="24302">MNHGADVSTRKMILTMLKTKGPLSVSEMTRELGITEMAVRRHLNTLERDNLIASELVRQAMGRPMNQYSLTEHAEDLFPKKYQHLTLDLLEELESALGEDKVNLLFERRKQRLIRRYENRMEGKSLVDRVLELSDIQNANGYMVELERKEDGSFLLNEHNCPISQVANQYNHACSCELEMFKSLLGKEARVERMECLAKGGSKCAYVIQPK</sequence>
<dbReference type="PROSITE" id="PS51000">
    <property type="entry name" value="HTH_DEOR_2"/>
    <property type="match status" value="1"/>
</dbReference>
<dbReference type="AlphaFoldDB" id="A0A0U2W341"/>
<dbReference type="Gene3D" id="1.10.10.10">
    <property type="entry name" value="Winged helix-like DNA-binding domain superfamily/Winged helix DNA-binding domain"/>
    <property type="match status" value="1"/>
</dbReference>
<dbReference type="InterPro" id="IPR036388">
    <property type="entry name" value="WH-like_DNA-bd_sf"/>
</dbReference>
<feature type="domain" description="HTH deoR-type" evidence="4">
    <location>
        <begin position="6"/>
        <end position="65"/>
    </location>
</feature>
<evidence type="ECO:0000256" key="2">
    <source>
        <dbReference type="ARBA" id="ARBA00023125"/>
    </source>
</evidence>
<dbReference type="GO" id="GO:0003677">
    <property type="term" value="F:DNA binding"/>
    <property type="evidence" value="ECO:0007669"/>
    <property type="project" value="UniProtKB-KW"/>
</dbReference>
<dbReference type="PANTHER" id="PTHR38600">
    <property type="entry name" value="TRANSCRIPTIONAL REGULATORY PROTEIN"/>
    <property type="match status" value="1"/>
</dbReference>
<keyword evidence="6" id="KW-1185">Reference proteome</keyword>
<keyword evidence="1" id="KW-0805">Transcription regulation</keyword>
<reference evidence="5 6" key="2">
    <citation type="journal article" date="2016" name="Genome Announc.">
        <title>Complete Genome Sequences of Two Interactive Moderate Thermophiles, Paenibacillus napthalenovorans 32O-Y and Paenibacillus sp. 32O-W.</title>
        <authorList>
            <person name="Butler R.R.III."/>
            <person name="Wang J."/>
            <person name="Stark B.C."/>
            <person name="Pombert J.F."/>
        </authorList>
    </citation>
    <scope>NUCLEOTIDE SEQUENCE [LARGE SCALE GENOMIC DNA]</scope>
    <source>
        <strain evidence="5 6">32O-Y</strain>
    </source>
</reference>
<keyword evidence="2" id="KW-0238">DNA-binding</keyword>
<reference evidence="6" key="1">
    <citation type="submission" date="2015-12" db="EMBL/GenBank/DDBJ databases">
        <title>Complete genome sequences of two moderately thermophilic Paenibacillus species.</title>
        <authorList>
            <person name="Butler R.III."/>
            <person name="Wang J."/>
            <person name="Stark B.C."/>
            <person name="Pombert J.-F."/>
        </authorList>
    </citation>
    <scope>NUCLEOTIDE SEQUENCE [LARGE SCALE GENOMIC DNA]</scope>
    <source>
        <strain evidence="6">32O-Y</strain>
    </source>
</reference>
<protein>
    <submittedName>
        <fullName evidence="5">Transcriptional regulator</fullName>
    </submittedName>
</protein>
<accession>A0A0U2W341</accession>
<dbReference type="GO" id="GO:0003700">
    <property type="term" value="F:DNA-binding transcription factor activity"/>
    <property type="evidence" value="ECO:0007669"/>
    <property type="project" value="InterPro"/>
</dbReference>
<keyword evidence="3" id="KW-0804">Transcription</keyword>
<evidence type="ECO:0000313" key="6">
    <source>
        <dbReference type="Proteomes" id="UP000061660"/>
    </source>
</evidence>
<dbReference type="InterPro" id="IPR001034">
    <property type="entry name" value="DeoR_HTH"/>
</dbReference>
<dbReference type="PANTHER" id="PTHR38600:SF2">
    <property type="entry name" value="SLL0088 PROTEIN"/>
    <property type="match status" value="1"/>
</dbReference>
<proteinExistence type="predicted"/>
<dbReference type="InterPro" id="IPR036390">
    <property type="entry name" value="WH_DNA-bd_sf"/>
</dbReference>
<dbReference type="OrthoDB" id="155998at2"/>
<dbReference type="CDD" id="cd00090">
    <property type="entry name" value="HTH_ARSR"/>
    <property type="match status" value="1"/>
</dbReference>
<dbReference type="Pfam" id="PF12840">
    <property type="entry name" value="HTH_20"/>
    <property type="match status" value="1"/>
</dbReference>
<dbReference type="RefSeq" id="WP_054819063.1">
    <property type="nucleotide sequence ID" value="NZ_CP013652.1"/>
</dbReference>
<gene>
    <name evidence="5" type="ORF">IJ22_05550</name>
</gene>
<organism evidence="5 6">
    <name type="scientific">Paenibacillus naphthalenovorans</name>
    <dbReference type="NCBI Taxonomy" id="162209"/>
    <lineage>
        <taxon>Bacteria</taxon>
        <taxon>Bacillati</taxon>
        <taxon>Bacillota</taxon>
        <taxon>Bacilli</taxon>
        <taxon>Bacillales</taxon>
        <taxon>Paenibacillaceae</taxon>
        <taxon>Paenibacillus</taxon>
    </lineage>
</organism>
<dbReference type="PATRIC" id="fig|162209.4.peg.588"/>
<dbReference type="Proteomes" id="UP000061660">
    <property type="component" value="Chromosome"/>
</dbReference>
<dbReference type="EMBL" id="CP013652">
    <property type="protein sequence ID" value="ALS20942.1"/>
    <property type="molecule type" value="Genomic_DNA"/>
</dbReference>
<dbReference type="InterPro" id="IPR011991">
    <property type="entry name" value="ArsR-like_HTH"/>
</dbReference>